<reference evidence="10 11" key="1">
    <citation type="submission" date="2019-07" db="EMBL/GenBank/DDBJ databases">
        <title>Genomics analysis of Aphanomyces spp. identifies a new class of oomycete effector associated with host adaptation.</title>
        <authorList>
            <person name="Gaulin E."/>
        </authorList>
    </citation>
    <scope>NUCLEOTIDE SEQUENCE [LARGE SCALE GENOMIC DNA]</scope>
    <source>
        <strain evidence="10 11">ATCC 201684</strain>
    </source>
</reference>
<keyword evidence="3 7" id="KW-0812">Transmembrane</keyword>
<feature type="transmembrane region" description="Helical" evidence="7">
    <location>
        <begin position="55"/>
        <end position="71"/>
    </location>
</feature>
<evidence type="ECO:0000313" key="11">
    <source>
        <dbReference type="Proteomes" id="UP000481153"/>
    </source>
</evidence>
<evidence type="ECO:0000259" key="9">
    <source>
        <dbReference type="Pfam" id="PF13886"/>
    </source>
</evidence>
<feature type="transmembrane region" description="Helical" evidence="7">
    <location>
        <begin position="27"/>
        <end position="48"/>
    </location>
</feature>
<evidence type="ECO:0000256" key="2">
    <source>
        <dbReference type="ARBA" id="ARBA00006244"/>
    </source>
</evidence>
<dbReference type="GO" id="GO:0005886">
    <property type="term" value="C:plasma membrane"/>
    <property type="evidence" value="ECO:0007669"/>
    <property type="project" value="TreeGrafter"/>
</dbReference>
<evidence type="ECO:0000256" key="7">
    <source>
        <dbReference type="SAM" id="Phobius"/>
    </source>
</evidence>
<evidence type="ECO:0000256" key="4">
    <source>
        <dbReference type="ARBA" id="ARBA00022989"/>
    </source>
</evidence>
<comment type="similarity">
    <text evidence="2">Belongs to the TMEM198 family.</text>
</comment>
<dbReference type="EMBL" id="VJMJ01000102">
    <property type="protein sequence ID" value="KAF0734959.1"/>
    <property type="molecule type" value="Genomic_DNA"/>
</dbReference>
<protein>
    <recommendedName>
        <fullName evidence="6">Transmembrane protein 198</fullName>
    </recommendedName>
</protein>
<dbReference type="Proteomes" id="UP000481153">
    <property type="component" value="Unassembled WGS sequence"/>
</dbReference>
<dbReference type="PANTHER" id="PTHR31247:SF5">
    <property type="entry name" value="DUF4203 DOMAIN-CONTAINING PROTEIN"/>
    <property type="match status" value="1"/>
</dbReference>
<dbReference type="AlphaFoldDB" id="A0A6G0X4T3"/>
<name>A0A6G0X4T3_9STRA</name>
<evidence type="ECO:0000256" key="3">
    <source>
        <dbReference type="ARBA" id="ARBA00022692"/>
    </source>
</evidence>
<feature type="transmembrane region" description="Helical" evidence="7">
    <location>
        <begin position="143"/>
        <end position="162"/>
    </location>
</feature>
<keyword evidence="4 7" id="KW-1133">Transmembrane helix</keyword>
<feature type="signal peptide" evidence="8">
    <location>
        <begin position="1"/>
        <end position="17"/>
    </location>
</feature>
<sequence length="269" mass="29227">MLASLWATAVLDVMVQADLPTDGSQRSVIILGSIALIIVAVFITFLGYKHFSTALVLQGAILGSYVGWYIGLAFGESSENKSVLTSLAVAIALGLFLGVLTCCMKGFMRFLFGVALGVQLGSVLNILWLHTLESSINNSNPNNLGYIAMVAAGLVFGLLAYFSGRKGHILLTAWVGAYWIIQAIGNFAGNFPSLFYPFPRGNLSATVSSSFYFYLGGWVLLATLGTITQLQMTTYDSNFHEMVNDDEDDLSLEKEFHRSKTPYLEEVSV</sequence>
<evidence type="ECO:0000256" key="1">
    <source>
        <dbReference type="ARBA" id="ARBA00004141"/>
    </source>
</evidence>
<comment type="caution">
    <text evidence="10">The sequence shown here is derived from an EMBL/GenBank/DDBJ whole genome shotgun (WGS) entry which is preliminary data.</text>
</comment>
<feature type="chain" id="PRO_5026136613" description="Transmembrane protein 198" evidence="8">
    <location>
        <begin position="18"/>
        <end position="269"/>
    </location>
</feature>
<keyword evidence="8" id="KW-0732">Signal</keyword>
<evidence type="ECO:0000313" key="10">
    <source>
        <dbReference type="EMBL" id="KAF0734959.1"/>
    </source>
</evidence>
<dbReference type="PANTHER" id="PTHR31247">
    <property type="entry name" value="TRANSMEMBRANE PROTEIN 198 FAMILY MEMBER"/>
    <property type="match status" value="1"/>
</dbReference>
<keyword evidence="11" id="KW-1185">Reference proteome</keyword>
<proteinExistence type="inferred from homology"/>
<accession>A0A6G0X4T3</accession>
<evidence type="ECO:0000256" key="5">
    <source>
        <dbReference type="ARBA" id="ARBA00023136"/>
    </source>
</evidence>
<comment type="subcellular location">
    <subcellularLocation>
        <location evidence="1">Membrane</location>
        <topology evidence="1">Multi-pass membrane protein</topology>
    </subcellularLocation>
</comment>
<feature type="transmembrane region" description="Helical" evidence="7">
    <location>
        <begin position="169"/>
        <end position="191"/>
    </location>
</feature>
<dbReference type="InterPro" id="IPR025256">
    <property type="entry name" value="TM7S3/TM198-like_dom"/>
</dbReference>
<dbReference type="VEuPathDB" id="FungiDB:AeMF1_000171"/>
<gene>
    <name evidence="10" type="ORF">Ae201684_008436</name>
</gene>
<feature type="transmembrane region" description="Helical" evidence="7">
    <location>
        <begin position="110"/>
        <end position="131"/>
    </location>
</feature>
<keyword evidence="5 7" id="KW-0472">Membrane</keyword>
<feature type="domain" description="TM7S3/TM198-like" evidence="9">
    <location>
        <begin position="34"/>
        <end position="230"/>
    </location>
</feature>
<dbReference type="Pfam" id="PF13886">
    <property type="entry name" value="TM7S3_TM198"/>
    <property type="match status" value="1"/>
</dbReference>
<evidence type="ECO:0000256" key="6">
    <source>
        <dbReference type="ARBA" id="ARBA00049737"/>
    </source>
</evidence>
<dbReference type="InterPro" id="IPR040236">
    <property type="entry name" value="TMEM198"/>
</dbReference>
<evidence type="ECO:0000256" key="8">
    <source>
        <dbReference type="SAM" id="SignalP"/>
    </source>
</evidence>
<feature type="transmembrane region" description="Helical" evidence="7">
    <location>
        <begin position="83"/>
        <end position="103"/>
    </location>
</feature>
<feature type="transmembrane region" description="Helical" evidence="7">
    <location>
        <begin position="211"/>
        <end position="230"/>
    </location>
</feature>
<organism evidence="10 11">
    <name type="scientific">Aphanomyces euteiches</name>
    <dbReference type="NCBI Taxonomy" id="100861"/>
    <lineage>
        <taxon>Eukaryota</taxon>
        <taxon>Sar</taxon>
        <taxon>Stramenopiles</taxon>
        <taxon>Oomycota</taxon>
        <taxon>Saprolegniomycetes</taxon>
        <taxon>Saprolegniales</taxon>
        <taxon>Verrucalvaceae</taxon>
        <taxon>Aphanomyces</taxon>
    </lineage>
</organism>